<dbReference type="PANTHER" id="PTHR15481:SF0">
    <property type="entry name" value="LD23870P-RELATED"/>
    <property type="match status" value="1"/>
</dbReference>
<dbReference type="SMART" id="SM00360">
    <property type="entry name" value="RRM"/>
    <property type="match status" value="1"/>
</dbReference>
<dbReference type="Gene3D" id="3.30.70.330">
    <property type="match status" value="1"/>
</dbReference>
<feature type="compositionally biased region" description="Polar residues" evidence="3">
    <location>
        <begin position="746"/>
        <end position="760"/>
    </location>
</feature>
<dbReference type="PROSITE" id="PS50102">
    <property type="entry name" value="RRM"/>
    <property type="match status" value="1"/>
</dbReference>
<dbReference type="VEuPathDB" id="FungiDB:BO78DRAFT_90082"/>
<feature type="domain" description="RRM" evidence="4">
    <location>
        <begin position="598"/>
        <end position="676"/>
    </location>
</feature>
<feature type="region of interest" description="Disordered" evidence="3">
    <location>
        <begin position="343"/>
        <end position="571"/>
    </location>
</feature>
<feature type="compositionally biased region" description="Polar residues" evidence="3">
    <location>
        <begin position="14"/>
        <end position="26"/>
    </location>
</feature>
<feature type="compositionally biased region" description="Polar residues" evidence="3">
    <location>
        <begin position="422"/>
        <end position="440"/>
    </location>
</feature>
<evidence type="ECO:0000256" key="3">
    <source>
        <dbReference type="SAM" id="MobiDB-lite"/>
    </source>
</evidence>
<proteinExistence type="predicted"/>
<evidence type="ECO:0000256" key="2">
    <source>
        <dbReference type="PROSITE-ProRule" id="PRU00176"/>
    </source>
</evidence>
<feature type="compositionally biased region" description="Polar residues" evidence="3">
    <location>
        <begin position="204"/>
        <end position="218"/>
    </location>
</feature>
<dbReference type="InterPro" id="IPR035979">
    <property type="entry name" value="RBD_domain_sf"/>
</dbReference>
<accession>A0A319EDC3</accession>
<dbReference type="GO" id="GO:0005737">
    <property type="term" value="C:cytoplasm"/>
    <property type="evidence" value="ECO:0007669"/>
    <property type="project" value="TreeGrafter"/>
</dbReference>
<sequence>MLKPFQIRDLHGSPSHTSAAESLTSPQPLPSEPASPRTRRGIVQLSASEYDNLSSNHPRARLTYVDDDDGELITVGSSLELSQRLDEPVDPATEPVPIPQAAIPEPMHLFDIRRSNSITELWKKFEFKQEVQATQDNTDNVQAELATGDVPAASAPADVQSETEHEHVEPTRNDETAPLLAAFEAELAKILEDASRTVDDGNPSEGSSASAQGPTGTESSRRPNPTDAFTHAIQNLINGAEMLSSGVRSSIPEIERHMQNAQRALPENVGTSVQGALTALEAQMRQLTTSINNSTVAGMPTGNILRGELPTAAGTVDSLRAMASELGNVGHTLFEAFESEFGCNRTSGQPQVSPEEHHGVLHPDHVETPRPSDAGSANDATPAPRDQPSQNQDSGNEKTQPKEKELGKDSGFENSSDKPSEAGSSGQPSGRGQTQSNSLPFQPPPSHRGYHGGFFPRNCCPPPPPPPPPPPFPHSHPHHPPPPPPSFFGPQPHHFPPPPPGPPGYWPTHEGFNHLARAQTFPAGPPPHAPHPPPIPFPPHLTHTHAHPHPHRRRHKGWGPSPFHQHTHHETRGMPTVDAVLPEQDGAAASEAQPAANTSLFIGNVGFNVSEKMIREVFASRGFLVDVHLPLDVGTDKHAGFGYLFFPSVPAAKAAMEALQGTHIDGHAINLEFSDHSPIARLRSEETRPQAELGGPVPAVSGHKSKPSELQGSTATLAGSGDGEEKGSISPSGKRSVPLTVADLCSNDNRNLGNAVSATNGLEDPSLEDSEQLDSLYPSLLPQGAPGQGSYEPNPTFDPIPDLTRELEECRFPPVSQLEAQFLAEQPQEAESSAGQARSQGQAPEGSTEGQNANSDAALQGLPGAFPHEGHEGPSARPGQFSENRQMYDMPDEGSFGPRRHVRRSKTQRPPRSSWGDPGLSGFLGRDSPRSMSGWRPEGRHRHRGGRRNSFESPLPETRNVNPDARQRSIDECVSTLVSLGYGGASDGGHQRIAVYAAAADGRVGDAIEMIEEERKAYEQQGSTM</sequence>
<feature type="compositionally biased region" description="Polar residues" evidence="3">
    <location>
        <begin position="829"/>
        <end position="842"/>
    </location>
</feature>
<dbReference type="STRING" id="1448318.A0A319EDC3"/>
<feature type="compositionally biased region" description="Basic and acidic residues" evidence="3">
    <location>
        <begin position="162"/>
        <end position="175"/>
    </location>
</feature>
<dbReference type="Pfam" id="PF00076">
    <property type="entry name" value="RRM_1"/>
    <property type="match status" value="1"/>
</dbReference>
<feature type="compositionally biased region" description="Basic residues" evidence="3">
    <location>
        <begin position="542"/>
        <end position="557"/>
    </location>
</feature>
<feature type="region of interest" description="Disordered" evidence="3">
    <location>
        <begin position="1"/>
        <end position="41"/>
    </location>
</feature>
<feature type="compositionally biased region" description="Basic and acidic residues" evidence="3">
    <location>
        <begin position="395"/>
        <end position="420"/>
    </location>
</feature>
<dbReference type="EMBL" id="KZ826341">
    <property type="protein sequence ID" value="PYI07500.1"/>
    <property type="molecule type" value="Genomic_DNA"/>
</dbReference>
<feature type="region of interest" description="Disordered" evidence="3">
    <location>
        <begin position="685"/>
        <end position="967"/>
    </location>
</feature>
<evidence type="ECO:0000256" key="1">
    <source>
        <dbReference type="ARBA" id="ARBA00022884"/>
    </source>
</evidence>
<dbReference type="InterPro" id="IPR012677">
    <property type="entry name" value="Nucleotide-bd_a/b_plait_sf"/>
</dbReference>
<feature type="compositionally biased region" description="Basic and acidic residues" evidence="3">
    <location>
        <begin position="354"/>
        <end position="370"/>
    </location>
</feature>
<organism evidence="5 6">
    <name type="scientific">Aspergillus sclerotiicarbonarius (strain CBS 121057 / IBT 28362)</name>
    <dbReference type="NCBI Taxonomy" id="1448318"/>
    <lineage>
        <taxon>Eukaryota</taxon>
        <taxon>Fungi</taxon>
        <taxon>Dikarya</taxon>
        <taxon>Ascomycota</taxon>
        <taxon>Pezizomycotina</taxon>
        <taxon>Eurotiomycetes</taxon>
        <taxon>Eurotiomycetidae</taxon>
        <taxon>Eurotiales</taxon>
        <taxon>Aspergillaceae</taxon>
        <taxon>Aspergillus</taxon>
        <taxon>Aspergillus subgen. Circumdati</taxon>
    </lineage>
</organism>
<dbReference type="InterPro" id="IPR000504">
    <property type="entry name" value="RRM_dom"/>
</dbReference>
<evidence type="ECO:0000259" key="4">
    <source>
        <dbReference type="PROSITE" id="PS50102"/>
    </source>
</evidence>
<feature type="compositionally biased region" description="Pro residues" evidence="3">
    <location>
        <begin position="459"/>
        <end position="505"/>
    </location>
</feature>
<name>A0A319EDC3_ASPSB</name>
<dbReference type="OrthoDB" id="193499at2759"/>
<dbReference type="AlphaFoldDB" id="A0A319EDC3"/>
<protein>
    <recommendedName>
        <fullName evidence="4">RRM domain-containing protein</fullName>
    </recommendedName>
</protein>
<dbReference type="SUPFAM" id="SSF54928">
    <property type="entry name" value="RNA-binding domain, RBD"/>
    <property type="match status" value="1"/>
</dbReference>
<feature type="compositionally biased region" description="Polar residues" evidence="3">
    <location>
        <begin position="708"/>
        <end position="717"/>
    </location>
</feature>
<feature type="region of interest" description="Disordered" evidence="3">
    <location>
        <begin position="196"/>
        <end position="227"/>
    </location>
</feature>
<feature type="compositionally biased region" description="Basic residues" evidence="3">
    <location>
        <begin position="898"/>
        <end position="909"/>
    </location>
</feature>
<feature type="compositionally biased region" description="Polar residues" evidence="3">
    <location>
        <begin position="848"/>
        <end position="857"/>
    </location>
</feature>
<feature type="compositionally biased region" description="Pro residues" evidence="3">
    <location>
        <begin position="523"/>
        <end position="539"/>
    </location>
</feature>
<feature type="region of interest" description="Disordered" evidence="3">
    <location>
        <begin position="154"/>
        <end position="176"/>
    </location>
</feature>
<keyword evidence="6" id="KW-1185">Reference proteome</keyword>
<dbReference type="GO" id="GO:0000398">
    <property type="term" value="P:mRNA splicing, via spliceosome"/>
    <property type="evidence" value="ECO:0007669"/>
    <property type="project" value="TreeGrafter"/>
</dbReference>
<evidence type="ECO:0000313" key="5">
    <source>
        <dbReference type="EMBL" id="PYI07500.1"/>
    </source>
</evidence>
<dbReference type="GO" id="GO:0003723">
    <property type="term" value="F:RNA binding"/>
    <property type="evidence" value="ECO:0007669"/>
    <property type="project" value="UniProtKB-UniRule"/>
</dbReference>
<dbReference type="GO" id="GO:0005654">
    <property type="term" value="C:nucleoplasm"/>
    <property type="evidence" value="ECO:0007669"/>
    <property type="project" value="TreeGrafter"/>
</dbReference>
<dbReference type="CDD" id="cd00590">
    <property type="entry name" value="RRM_SF"/>
    <property type="match status" value="1"/>
</dbReference>
<dbReference type="PANTHER" id="PTHR15481">
    <property type="entry name" value="RIBONUCLEIC ACID BINDING PROTEIN S1"/>
    <property type="match status" value="1"/>
</dbReference>
<feature type="compositionally biased region" description="Basic and acidic residues" evidence="3">
    <location>
        <begin position="1"/>
        <end position="11"/>
    </location>
</feature>
<keyword evidence="1 2" id="KW-0694">RNA-binding</keyword>
<dbReference type="Proteomes" id="UP000248423">
    <property type="component" value="Unassembled WGS sequence"/>
</dbReference>
<dbReference type="GO" id="GO:0061574">
    <property type="term" value="C:ASAP complex"/>
    <property type="evidence" value="ECO:0007669"/>
    <property type="project" value="TreeGrafter"/>
</dbReference>
<evidence type="ECO:0000313" key="6">
    <source>
        <dbReference type="Proteomes" id="UP000248423"/>
    </source>
</evidence>
<reference evidence="5 6" key="1">
    <citation type="submission" date="2018-02" db="EMBL/GenBank/DDBJ databases">
        <title>The genomes of Aspergillus section Nigri reveals drivers in fungal speciation.</title>
        <authorList>
            <consortium name="DOE Joint Genome Institute"/>
            <person name="Vesth T.C."/>
            <person name="Nybo J."/>
            <person name="Theobald S."/>
            <person name="Brandl J."/>
            <person name="Frisvad J.C."/>
            <person name="Nielsen K.F."/>
            <person name="Lyhne E.K."/>
            <person name="Kogle M.E."/>
            <person name="Kuo A."/>
            <person name="Riley R."/>
            <person name="Clum A."/>
            <person name="Nolan M."/>
            <person name="Lipzen A."/>
            <person name="Salamov A."/>
            <person name="Henrissat B."/>
            <person name="Wiebenga A."/>
            <person name="De vries R.P."/>
            <person name="Grigoriev I.V."/>
            <person name="Mortensen U.H."/>
            <person name="Andersen M.R."/>
            <person name="Baker S.E."/>
        </authorList>
    </citation>
    <scope>NUCLEOTIDE SEQUENCE [LARGE SCALE GENOMIC DNA]</scope>
    <source>
        <strain evidence="5 6">CBS 121057</strain>
    </source>
</reference>
<gene>
    <name evidence="5" type="ORF">BO78DRAFT_90082</name>
</gene>